<dbReference type="EMBL" id="CALNXK010000277">
    <property type="protein sequence ID" value="CAH3180473.1"/>
    <property type="molecule type" value="Genomic_DNA"/>
</dbReference>
<evidence type="ECO:0000313" key="2">
    <source>
        <dbReference type="EMBL" id="CAH3180473.1"/>
    </source>
</evidence>
<accession>A0ABN8RSW9</accession>
<keyword evidence="1" id="KW-0732">Signal</keyword>
<proteinExistence type="predicted"/>
<evidence type="ECO:0000256" key="1">
    <source>
        <dbReference type="SAM" id="SignalP"/>
    </source>
</evidence>
<gene>
    <name evidence="2" type="ORF">PLOB_00023369</name>
</gene>
<keyword evidence="3" id="KW-1185">Reference proteome</keyword>
<reference evidence="2 3" key="1">
    <citation type="submission" date="2022-05" db="EMBL/GenBank/DDBJ databases">
        <authorList>
            <consortium name="Genoscope - CEA"/>
            <person name="William W."/>
        </authorList>
    </citation>
    <scope>NUCLEOTIDE SEQUENCE [LARGE SCALE GENOMIC DNA]</scope>
</reference>
<protein>
    <submittedName>
        <fullName evidence="2">Uncharacterized protein</fullName>
    </submittedName>
</protein>
<evidence type="ECO:0000313" key="3">
    <source>
        <dbReference type="Proteomes" id="UP001159405"/>
    </source>
</evidence>
<dbReference type="Proteomes" id="UP001159405">
    <property type="component" value="Unassembled WGS sequence"/>
</dbReference>
<sequence>MFHVYCFMLIVSLIICGSSCSIIKPPRSCLSDDLQLHKIRFCGPCLYTVTYYKRKYLSRRILYASNGSFNPYIITNKEAHLVNGNPALSKDSNSRKSSQTKPHLQERFGKEISQSLPRSFLPVEQMHFRNYCLDVRGKFSCAIDCFMELSYYIFKDAIESVERNEFFEMLYTACVQVNSGEILSNQLHSVREPIWAWMRQHCASFTVNKYGYIQKISPVKTAARSRHDWFDFHLQVSPTKVQRVVGFDKTKHPKIKHFQETKSPVLLKNLLIPDDEDNDWLFNQQSYVSQCANADVPFSYVPNFVKSERSESTSQEASDVSLRELKEMAPNQKVNVHATLSMGAQEPTKIETKSSQALSVKEDCILEDETGTVELHIWEPLFTLLKSNKAYYFQNLTLR</sequence>
<comment type="caution">
    <text evidence="2">The sequence shown here is derived from an EMBL/GenBank/DDBJ whole genome shotgun (WGS) entry which is preliminary data.</text>
</comment>
<feature type="non-terminal residue" evidence="2">
    <location>
        <position position="399"/>
    </location>
</feature>
<organism evidence="2 3">
    <name type="scientific">Porites lobata</name>
    <dbReference type="NCBI Taxonomy" id="104759"/>
    <lineage>
        <taxon>Eukaryota</taxon>
        <taxon>Metazoa</taxon>
        <taxon>Cnidaria</taxon>
        <taxon>Anthozoa</taxon>
        <taxon>Hexacorallia</taxon>
        <taxon>Scleractinia</taxon>
        <taxon>Fungiina</taxon>
        <taxon>Poritidae</taxon>
        <taxon>Porites</taxon>
    </lineage>
</organism>
<feature type="signal peptide" evidence="1">
    <location>
        <begin position="1"/>
        <end position="20"/>
    </location>
</feature>
<feature type="chain" id="PRO_5045946934" evidence="1">
    <location>
        <begin position="21"/>
        <end position="399"/>
    </location>
</feature>
<name>A0ABN8RSW9_9CNID</name>